<dbReference type="Proteomes" id="UP000199495">
    <property type="component" value="Unassembled WGS sequence"/>
</dbReference>
<dbReference type="GO" id="GO:0055085">
    <property type="term" value="P:transmembrane transport"/>
    <property type="evidence" value="ECO:0007669"/>
    <property type="project" value="InterPro"/>
</dbReference>
<dbReference type="SUPFAM" id="SSF53850">
    <property type="entry name" value="Periplasmic binding protein-like II"/>
    <property type="match status" value="1"/>
</dbReference>
<name>A0A1G7YI54_9HYPH</name>
<dbReference type="Gene3D" id="3.40.190.170">
    <property type="entry name" value="Bacterial extracellular solute-binding protein, family 7"/>
    <property type="match status" value="1"/>
</dbReference>
<evidence type="ECO:0000313" key="3">
    <source>
        <dbReference type="EMBL" id="SDG95899.1"/>
    </source>
</evidence>
<evidence type="ECO:0000256" key="1">
    <source>
        <dbReference type="ARBA" id="ARBA00022729"/>
    </source>
</evidence>
<dbReference type="RefSeq" id="WP_090597884.1">
    <property type="nucleotide sequence ID" value="NZ_FNCS01000014.1"/>
</dbReference>
<proteinExistence type="predicted"/>
<dbReference type="InterPro" id="IPR038404">
    <property type="entry name" value="TRAP_DctP_sf"/>
</dbReference>
<gene>
    <name evidence="3" type="ORF">SAMN04487974_1147</name>
</gene>
<dbReference type="CDD" id="cd13665">
    <property type="entry name" value="PBP2_TRAP_Dctp3_4"/>
    <property type="match status" value="1"/>
</dbReference>
<accession>A0A1G7YI54</accession>
<dbReference type="PANTHER" id="PTHR33376:SF15">
    <property type="entry name" value="BLL6794 PROTEIN"/>
    <property type="match status" value="1"/>
</dbReference>
<feature type="signal peptide" evidence="2">
    <location>
        <begin position="1"/>
        <end position="20"/>
    </location>
</feature>
<keyword evidence="4" id="KW-1185">Reference proteome</keyword>
<dbReference type="NCBIfam" id="NF037995">
    <property type="entry name" value="TRAP_S1"/>
    <property type="match status" value="1"/>
</dbReference>
<keyword evidence="1 2" id="KW-0732">Signal</keyword>
<evidence type="ECO:0000313" key="4">
    <source>
        <dbReference type="Proteomes" id="UP000199495"/>
    </source>
</evidence>
<dbReference type="OrthoDB" id="9799287at2"/>
<dbReference type="AlphaFoldDB" id="A0A1G7YI54"/>
<dbReference type="InterPro" id="IPR018389">
    <property type="entry name" value="DctP_fam"/>
</dbReference>
<sequence length="341" mass="36301">MKLKSILLGALASVAFTATAMGQDVTLRVHQFLPAQAPIPSQAIAPWAEAIEAESDGRIAVELYPAMQLGGAPDSLFAQAQDGVVDVIWTVLGYTPGRFPKSEVFELPFLITNGEDSSEAFYNYVMENSADEFASVHVIALHTHGPGLFHSKDPIATLEDLQGMKVRGGSRIISNMLGQLGAEPVGMPVPETAEALSRGVIDATTVPWEVTPSLRLTELVTNHTGFSGEQGLYSQTFGFVMNRGTYEGLPEDLRAVIDANSGIEVSRAFGAVMDAGDEAGLQIAVDAGNSIVTLDEEETARWKEAAQATIDQWFADMDAIGIDGQALYASAQEHMAAVSGQ</sequence>
<dbReference type="STRING" id="440168.SAMN04487974_1147"/>
<feature type="chain" id="PRO_5011758523" evidence="2">
    <location>
        <begin position="21"/>
        <end position="341"/>
    </location>
</feature>
<evidence type="ECO:0000256" key="2">
    <source>
        <dbReference type="SAM" id="SignalP"/>
    </source>
</evidence>
<dbReference type="Pfam" id="PF03480">
    <property type="entry name" value="DctP"/>
    <property type="match status" value="1"/>
</dbReference>
<reference evidence="3 4" key="1">
    <citation type="submission" date="2016-10" db="EMBL/GenBank/DDBJ databases">
        <authorList>
            <person name="de Groot N.N."/>
        </authorList>
    </citation>
    <scope>NUCLEOTIDE SEQUENCE [LARGE SCALE GENOMIC DNA]</scope>
    <source>
        <strain evidence="3 4">CGMCC 1.10267</strain>
    </source>
</reference>
<organism evidence="3 4">
    <name type="scientific">Pelagibacterium luteolum</name>
    <dbReference type="NCBI Taxonomy" id="440168"/>
    <lineage>
        <taxon>Bacteria</taxon>
        <taxon>Pseudomonadati</taxon>
        <taxon>Pseudomonadota</taxon>
        <taxon>Alphaproteobacteria</taxon>
        <taxon>Hyphomicrobiales</taxon>
        <taxon>Devosiaceae</taxon>
        <taxon>Pelagibacterium</taxon>
    </lineage>
</organism>
<dbReference type="EMBL" id="FNCS01000014">
    <property type="protein sequence ID" value="SDG95899.1"/>
    <property type="molecule type" value="Genomic_DNA"/>
</dbReference>
<dbReference type="PANTHER" id="PTHR33376">
    <property type="match status" value="1"/>
</dbReference>
<protein>
    <submittedName>
        <fullName evidence="3">TRAP-type C4-dicarboxylate transport system, substrate-binding protein</fullName>
    </submittedName>
</protein>